<evidence type="ECO:0000256" key="1">
    <source>
        <dbReference type="ARBA" id="ARBA00022741"/>
    </source>
</evidence>
<dbReference type="GO" id="GO:0005524">
    <property type="term" value="F:ATP binding"/>
    <property type="evidence" value="ECO:0007669"/>
    <property type="project" value="UniProtKB-UniRule"/>
</dbReference>
<dbReference type="OrthoDB" id="3176171at2759"/>
<name>A0A7H9I0U9_9SACH</name>
<reference evidence="8 9" key="1">
    <citation type="submission" date="2020-06" db="EMBL/GenBank/DDBJ databases">
        <title>The yeast mating-type switching endonuclease HO is a domesticated member of an unorthodox homing genetic element family.</title>
        <authorList>
            <person name="Coughlan A.Y."/>
            <person name="Lombardi L."/>
            <person name="Braun-Galleani S."/>
            <person name="Martos A.R."/>
            <person name="Galeote V."/>
            <person name="Bigey F."/>
            <person name="Dequin S."/>
            <person name="Byrne K.P."/>
            <person name="Wolfe K.H."/>
        </authorList>
    </citation>
    <scope>NUCLEOTIDE SEQUENCE [LARGE SCALE GENOMIC DNA]</scope>
    <source>
        <strain evidence="8 9">CBS2947</strain>
    </source>
</reference>
<dbReference type="EMBL" id="CP059274">
    <property type="protein sequence ID" value="QLQ82456.1"/>
    <property type="molecule type" value="Genomic_DNA"/>
</dbReference>
<dbReference type="GO" id="GO:0003777">
    <property type="term" value="F:microtubule motor activity"/>
    <property type="evidence" value="ECO:0007669"/>
    <property type="project" value="InterPro"/>
</dbReference>
<accession>A0A7H9I0U9</accession>
<dbReference type="PROSITE" id="PS00411">
    <property type="entry name" value="KINESIN_MOTOR_1"/>
    <property type="match status" value="1"/>
</dbReference>
<organism evidence="8 9">
    <name type="scientific">Torulaspora globosa</name>
    <dbReference type="NCBI Taxonomy" id="48254"/>
    <lineage>
        <taxon>Eukaryota</taxon>
        <taxon>Fungi</taxon>
        <taxon>Dikarya</taxon>
        <taxon>Ascomycota</taxon>
        <taxon>Saccharomycotina</taxon>
        <taxon>Saccharomycetes</taxon>
        <taxon>Saccharomycetales</taxon>
        <taxon>Saccharomycetaceae</taxon>
        <taxon>Torulaspora</taxon>
    </lineage>
</organism>
<keyword evidence="1 3" id="KW-0547">Nucleotide-binding</keyword>
<evidence type="ECO:0000256" key="6">
    <source>
        <dbReference type="SAM" id="MobiDB-lite"/>
    </source>
</evidence>
<sequence>MEVVPTTPTKVGRQLSSIPSPKVESQSPRQYKRRNTTTPLPQWQRDSFQGSNLGSRDGRSHLTSFYKENIRELNQLQDVMFQKKALLDTLTDELNECRGKYEDIEFKWENLREEKMLKCQQINLKSNELAKLKEEQESRRKFMKDGHELHMQQLKAKNEADLNRMANEYRSKIEVLKFAKIKKFQNERDLLLNRVENVRNQMSMNSEILNGMLQERNTEHCSTKEKWLQDYQECWKENTRINEETSDRINALTREVTEILKPKAVEESTKLEQTLRKFKSLQDKLAEYEAEAIALREEIAQKSRDTNDLKKCRNELEDYIESTKAELEQIHEIMIKEESMRRTLHNELQELRGNIRVFCRVRPLLPEESSSPSLISVHEFNDDAGNQTIEVKKNGGSSAPHIFRFDKVFTENETNRDVFKEIGQLVQSSLDGYNVCIFAYGQTGSGKTYTMLNANDGVIPATINHIFSWTKDLRERGWRYDVSCQFIEIYNETIADLLRDENKLLISSSNEDTGTNLKHEIRHNTETKETTITNITTCPLTSKEAVDGLLRRASKLRATASTASNERSSRSHSIFIVHLSGRNLATGESSKGVLNLVDLAGSERINTSQVVGERLRETQSINKSLSCLGDVIHALGSSDASKRHIPFRNSKLTYLLQYSLAGNSKTLMFVNISANPGHTNETLNSLRFASKVNCTKISPNNSHRVPASMC</sequence>
<comment type="similarity">
    <text evidence="3 4">Belongs to the TRAFAC class myosin-kinesin ATPase superfamily. Kinesin family.</text>
</comment>
<feature type="coiled-coil region" evidence="5">
    <location>
        <begin position="271"/>
        <end position="333"/>
    </location>
</feature>
<dbReference type="InterPro" id="IPR027417">
    <property type="entry name" value="P-loop_NTPase"/>
</dbReference>
<dbReference type="SUPFAM" id="SSF52540">
    <property type="entry name" value="P-loop containing nucleoside triphosphate hydrolases"/>
    <property type="match status" value="1"/>
</dbReference>
<keyword evidence="9" id="KW-1185">Reference proteome</keyword>
<feature type="compositionally biased region" description="Polar residues" evidence="6">
    <location>
        <begin position="1"/>
        <end position="29"/>
    </location>
</feature>
<keyword evidence="5" id="KW-0175">Coiled coil</keyword>
<dbReference type="SMART" id="SM00129">
    <property type="entry name" value="KISc"/>
    <property type="match status" value="1"/>
</dbReference>
<dbReference type="PRINTS" id="PR00380">
    <property type="entry name" value="KINESINHEAVY"/>
</dbReference>
<dbReference type="AlphaFoldDB" id="A0A7H9I0U9"/>
<keyword evidence="2 3" id="KW-0067">ATP-binding</keyword>
<dbReference type="CDD" id="cd01366">
    <property type="entry name" value="KISc_C_terminal"/>
    <property type="match status" value="1"/>
</dbReference>
<evidence type="ECO:0000259" key="7">
    <source>
        <dbReference type="PROSITE" id="PS50067"/>
    </source>
</evidence>
<keyword evidence="4" id="KW-0493">Microtubule</keyword>
<evidence type="ECO:0000256" key="4">
    <source>
        <dbReference type="RuleBase" id="RU000394"/>
    </source>
</evidence>
<dbReference type="Proteomes" id="UP000510647">
    <property type="component" value="Chromosome 8"/>
</dbReference>
<dbReference type="PANTHER" id="PTHR47972">
    <property type="entry name" value="KINESIN-LIKE PROTEIN KLP-3"/>
    <property type="match status" value="1"/>
</dbReference>
<dbReference type="GO" id="GO:0008017">
    <property type="term" value="F:microtubule binding"/>
    <property type="evidence" value="ECO:0007669"/>
    <property type="project" value="InterPro"/>
</dbReference>
<dbReference type="PANTHER" id="PTHR47972:SF28">
    <property type="entry name" value="KINESIN-LIKE PROTEIN KLP-3"/>
    <property type="match status" value="1"/>
</dbReference>
<keyword evidence="3 4" id="KW-0505">Motor protein</keyword>
<dbReference type="InterPro" id="IPR036961">
    <property type="entry name" value="Kinesin_motor_dom_sf"/>
</dbReference>
<dbReference type="GO" id="GO:0005874">
    <property type="term" value="C:microtubule"/>
    <property type="evidence" value="ECO:0007669"/>
    <property type="project" value="UniProtKB-KW"/>
</dbReference>
<evidence type="ECO:0000256" key="3">
    <source>
        <dbReference type="PROSITE-ProRule" id="PRU00283"/>
    </source>
</evidence>
<dbReference type="Pfam" id="PF00225">
    <property type="entry name" value="Kinesin"/>
    <property type="match status" value="1"/>
</dbReference>
<proteinExistence type="inferred from homology"/>
<feature type="binding site" evidence="3">
    <location>
        <begin position="441"/>
        <end position="448"/>
    </location>
    <ligand>
        <name>ATP</name>
        <dbReference type="ChEBI" id="CHEBI:30616"/>
    </ligand>
</feature>
<dbReference type="PROSITE" id="PS50067">
    <property type="entry name" value="KINESIN_MOTOR_2"/>
    <property type="match status" value="1"/>
</dbReference>
<evidence type="ECO:0000313" key="9">
    <source>
        <dbReference type="Proteomes" id="UP000510647"/>
    </source>
</evidence>
<evidence type="ECO:0000256" key="2">
    <source>
        <dbReference type="ARBA" id="ARBA00022840"/>
    </source>
</evidence>
<feature type="domain" description="Kinesin motor" evidence="7">
    <location>
        <begin position="354"/>
        <end position="695"/>
    </location>
</feature>
<evidence type="ECO:0000256" key="5">
    <source>
        <dbReference type="SAM" id="Coils"/>
    </source>
</evidence>
<dbReference type="GO" id="GO:0007018">
    <property type="term" value="P:microtubule-based movement"/>
    <property type="evidence" value="ECO:0007669"/>
    <property type="project" value="InterPro"/>
</dbReference>
<evidence type="ECO:0000313" key="8">
    <source>
        <dbReference type="EMBL" id="QLQ82456.1"/>
    </source>
</evidence>
<feature type="region of interest" description="Disordered" evidence="6">
    <location>
        <begin position="1"/>
        <end position="59"/>
    </location>
</feature>
<dbReference type="InterPro" id="IPR027640">
    <property type="entry name" value="Kinesin-like_fam"/>
</dbReference>
<dbReference type="InterPro" id="IPR019821">
    <property type="entry name" value="Kinesin_motor_CS"/>
</dbReference>
<protein>
    <recommendedName>
        <fullName evidence="4">Kinesin-like protein</fullName>
    </recommendedName>
</protein>
<dbReference type="Gene3D" id="3.40.850.10">
    <property type="entry name" value="Kinesin motor domain"/>
    <property type="match status" value="1"/>
</dbReference>
<dbReference type="InterPro" id="IPR001752">
    <property type="entry name" value="Kinesin_motor_dom"/>
</dbReference>
<gene>
    <name evidence="8" type="ORF">HG537_0H02180</name>
</gene>
<feature type="compositionally biased region" description="Polar residues" evidence="6">
    <location>
        <begin position="36"/>
        <end position="54"/>
    </location>
</feature>